<feature type="domain" description="Glucosamine/galactosamine-6-phosphate isomerase" evidence="8">
    <location>
        <begin position="10"/>
        <end position="230"/>
    </location>
</feature>
<comment type="function">
    <text evidence="2 7">Hydrolysis of 6-phosphogluconolactone to 6-phosphogluconate.</text>
</comment>
<keyword evidence="10" id="KW-1185">Reference proteome</keyword>
<evidence type="ECO:0000256" key="7">
    <source>
        <dbReference type="RuleBase" id="RU365095"/>
    </source>
</evidence>
<dbReference type="GO" id="GO:0017057">
    <property type="term" value="F:6-phosphogluconolactonase activity"/>
    <property type="evidence" value="ECO:0007669"/>
    <property type="project" value="UniProtKB-UniRule"/>
</dbReference>
<evidence type="ECO:0000256" key="4">
    <source>
        <dbReference type="ARBA" id="ARBA00010662"/>
    </source>
</evidence>
<organism evidence="9 10">
    <name type="scientific">Sphingobacterium nematocida</name>
    <dbReference type="NCBI Taxonomy" id="1513896"/>
    <lineage>
        <taxon>Bacteria</taxon>
        <taxon>Pseudomonadati</taxon>
        <taxon>Bacteroidota</taxon>
        <taxon>Sphingobacteriia</taxon>
        <taxon>Sphingobacteriales</taxon>
        <taxon>Sphingobacteriaceae</taxon>
        <taxon>Sphingobacterium</taxon>
    </lineage>
</organism>
<comment type="catalytic activity">
    <reaction evidence="1 7">
        <text>6-phospho-D-glucono-1,5-lactone + H2O = 6-phospho-D-gluconate + H(+)</text>
        <dbReference type="Rhea" id="RHEA:12556"/>
        <dbReference type="ChEBI" id="CHEBI:15377"/>
        <dbReference type="ChEBI" id="CHEBI:15378"/>
        <dbReference type="ChEBI" id="CHEBI:57955"/>
        <dbReference type="ChEBI" id="CHEBI:58759"/>
        <dbReference type="EC" id="3.1.1.31"/>
    </reaction>
</comment>
<dbReference type="EC" id="3.1.1.31" evidence="5 7"/>
<keyword evidence="7" id="KW-0378">Hydrolase</keyword>
<evidence type="ECO:0000256" key="3">
    <source>
        <dbReference type="ARBA" id="ARBA00004961"/>
    </source>
</evidence>
<dbReference type="UniPathway" id="UPA00115">
    <property type="reaction ID" value="UER00409"/>
</dbReference>
<dbReference type="Proteomes" id="UP000190150">
    <property type="component" value="Unassembled WGS sequence"/>
</dbReference>
<accession>A0A1T5BXW4</accession>
<dbReference type="GO" id="GO:0005975">
    <property type="term" value="P:carbohydrate metabolic process"/>
    <property type="evidence" value="ECO:0007669"/>
    <property type="project" value="UniProtKB-UniRule"/>
</dbReference>
<dbReference type="SUPFAM" id="SSF100950">
    <property type="entry name" value="NagB/RpiA/CoA transferase-like"/>
    <property type="match status" value="1"/>
</dbReference>
<evidence type="ECO:0000256" key="1">
    <source>
        <dbReference type="ARBA" id="ARBA00000832"/>
    </source>
</evidence>
<name>A0A1T5BXW4_9SPHI</name>
<dbReference type="InterPro" id="IPR039104">
    <property type="entry name" value="6PGL"/>
</dbReference>
<proteinExistence type="inferred from homology"/>
<dbReference type="GO" id="GO:0006098">
    <property type="term" value="P:pentose-phosphate shunt"/>
    <property type="evidence" value="ECO:0007669"/>
    <property type="project" value="UniProtKB-UniPathway"/>
</dbReference>
<dbReference type="EMBL" id="FUZF01000003">
    <property type="protein sequence ID" value="SKB52198.1"/>
    <property type="molecule type" value="Genomic_DNA"/>
</dbReference>
<sequence>MEKLIRIFDNTQQLTEAAATLFIATAKQAIAENGKFTVALTGGSSPIALHKILASAEYQTMIDWEKVFVFWGDERWVPFDDERSNTKMAFETLLNHVPIPKDHIYKMYSETLSPEEHAAQYEAEIKAVLGENGAFDLILLGMGDDGHTASLFPHTAVLAEDKKWVDAYYLEPQSMYRITLTAPLINRAKNIVVITFGEKKTDALYEVLEGERNPQEYPSQLLAPTNGKLLFLTDRVAASRLNTSK</sequence>
<dbReference type="NCBIfam" id="TIGR01198">
    <property type="entry name" value="pgl"/>
    <property type="match status" value="1"/>
</dbReference>
<dbReference type="InterPro" id="IPR005900">
    <property type="entry name" value="6-phosphogluconolactonase_DevB"/>
</dbReference>
<dbReference type="Gene3D" id="3.40.50.1360">
    <property type="match status" value="1"/>
</dbReference>
<dbReference type="RefSeq" id="WP_245800944.1">
    <property type="nucleotide sequence ID" value="NZ_FUZF01000003.1"/>
</dbReference>
<dbReference type="InterPro" id="IPR006148">
    <property type="entry name" value="Glc/Gal-6P_isomerase"/>
</dbReference>
<dbReference type="PANTHER" id="PTHR11054:SF0">
    <property type="entry name" value="6-PHOSPHOGLUCONOLACTONASE"/>
    <property type="match status" value="1"/>
</dbReference>
<dbReference type="Pfam" id="PF01182">
    <property type="entry name" value="Glucosamine_iso"/>
    <property type="match status" value="1"/>
</dbReference>
<evidence type="ECO:0000256" key="2">
    <source>
        <dbReference type="ARBA" id="ARBA00002681"/>
    </source>
</evidence>
<dbReference type="STRING" id="1513896.SAMN05660841_00922"/>
<evidence type="ECO:0000256" key="5">
    <source>
        <dbReference type="ARBA" id="ARBA00013198"/>
    </source>
</evidence>
<protein>
    <recommendedName>
        <fullName evidence="6 7">6-phosphogluconolactonase</fullName>
        <shortName evidence="7">6PGL</shortName>
        <ecNumber evidence="5 7">3.1.1.31</ecNumber>
    </recommendedName>
</protein>
<dbReference type="AlphaFoldDB" id="A0A1T5BXW4"/>
<reference evidence="10" key="1">
    <citation type="submission" date="2017-02" db="EMBL/GenBank/DDBJ databases">
        <authorList>
            <person name="Varghese N."/>
            <person name="Submissions S."/>
        </authorList>
    </citation>
    <scope>NUCLEOTIDE SEQUENCE [LARGE SCALE GENOMIC DNA]</scope>
    <source>
        <strain evidence="10">DSM 24091</strain>
    </source>
</reference>
<gene>
    <name evidence="7" type="primary">pgl</name>
    <name evidence="9" type="ORF">SAMN05660841_00922</name>
</gene>
<evidence type="ECO:0000313" key="10">
    <source>
        <dbReference type="Proteomes" id="UP000190150"/>
    </source>
</evidence>
<comment type="pathway">
    <text evidence="3 7">Carbohydrate degradation; pentose phosphate pathway; D-ribulose 5-phosphate from D-glucose 6-phosphate (oxidative stage): step 2/3.</text>
</comment>
<evidence type="ECO:0000256" key="6">
    <source>
        <dbReference type="ARBA" id="ARBA00020337"/>
    </source>
</evidence>
<dbReference type="CDD" id="cd01400">
    <property type="entry name" value="6PGL"/>
    <property type="match status" value="1"/>
</dbReference>
<evidence type="ECO:0000259" key="8">
    <source>
        <dbReference type="Pfam" id="PF01182"/>
    </source>
</evidence>
<comment type="similarity">
    <text evidence="4 7">Belongs to the glucosamine/galactosamine-6-phosphate isomerase family. 6-phosphogluconolactonase subfamily.</text>
</comment>
<dbReference type="InterPro" id="IPR037171">
    <property type="entry name" value="NagB/RpiA_transferase-like"/>
</dbReference>
<dbReference type="PANTHER" id="PTHR11054">
    <property type="entry name" value="6-PHOSPHOGLUCONOLACTONASE"/>
    <property type="match status" value="1"/>
</dbReference>
<evidence type="ECO:0000313" key="9">
    <source>
        <dbReference type="EMBL" id="SKB52198.1"/>
    </source>
</evidence>